<evidence type="ECO:0000313" key="1">
    <source>
        <dbReference type="EMBL" id="RBP59315.1"/>
    </source>
</evidence>
<dbReference type="Proteomes" id="UP000253490">
    <property type="component" value="Unassembled WGS sequence"/>
</dbReference>
<organism evidence="1 2">
    <name type="scientific">Alkalibaculum bacchi</name>
    <dbReference type="NCBI Taxonomy" id="645887"/>
    <lineage>
        <taxon>Bacteria</taxon>
        <taxon>Bacillati</taxon>
        <taxon>Bacillota</taxon>
        <taxon>Clostridia</taxon>
        <taxon>Eubacteriales</taxon>
        <taxon>Eubacteriaceae</taxon>
        <taxon>Alkalibaculum</taxon>
    </lineage>
</organism>
<evidence type="ECO:0008006" key="3">
    <source>
        <dbReference type="Google" id="ProtNLM"/>
    </source>
</evidence>
<sequence>MEKRYVKLIATKGGSGSESFRVSLPTTWIRSMGLGKNARNLIISFDGKQIIIENNNQENK</sequence>
<accession>A0A366I167</accession>
<keyword evidence="2" id="KW-1185">Reference proteome</keyword>
<evidence type="ECO:0000313" key="2">
    <source>
        <dbReference type="Proteomes" id="UP000253490"/>
    </source>
</evidence>
<protein>
    <recommendedName>
        <fullName evidence="3">Antidote-toxin recognition antitoxin MazE</fullName>
    </recommendedName>
</protein>
<reference evidence="1 2" key="1">
    <citation type="submission" date="2018-06" db="EMBL/GenBank/DDBJ databases">
        <title>Genomic Encyclopedia of Type Strains, Phase IV (KMG-IV): sequencing the most valuable type-strain genomes for metagenomic binning, comparative biology and taxonomic classification.</title>
        <authorList>
            <person name="Goeker M."/>
        </authorList>
    </citation>
    <scope>NUCLEOTIDE SEQUENCE [LARGE SCALE GENOMIC DNA]</scope>
    <source>
        <strain evidence="1 2">DSM 22112</strain>
    </source>
</reference>
<name>A0A366I167_9FIRM</name>
<proteinExistence type="predicted"/>
<dbReference type="AlphaFoldDB" id="A0A366I167"/>
<dbReference type="OrthoDB" id="1757291at2"/>
<comment type="caution">
    <text evidence="1">The sequence shown here is derived from an EMBL/GenBank/DDBJ whole genome shotgun (WGS) entry which is preliminary data.</text>
</comment>
<dbReference type="EMBL" id="QNRX01000019">
    <property type="protein sequence ID" value="RBP59315.1"/>
    <property type="molecule type" value="Genomic_DNA"/>
</dbReference>
<gene>
    <name evidence="1" type="ORF">DES36_11940</name>
</gene>
<dbReference type="RefSeq" id="WP_113921527.1">
    <property type="nucleotide sequence ID" value="NZ_QNRX01000019.1"/>
</dbReference>